<feature type="compositionally biased region" description="Basic and acidic residues" evidence="1">
    <location>
        <begin position="356"/>
        <end position="370"/>
    </location>
</feature>
<dbReference type="GeneID" id="54589015"/>
<dbReference type="AlphaFoldDB" id="A0A6A6I944"/>
<feature type="compositionally biased region" description="Low complexity" evidence="1">
    <location>
        <begin position="389"/>
        <end position="398"/>
    </location>
</feature>
<feature type="compositionally biased region" description="Basic and acidic residues" evidence="1">
    <location>
        <begin position="673"/>
        <end position="688"/>
    </location>
</feature>
<keyword evidence="3" id="KW-1185">Reference proteome</keyword>
<feature type="compositionally biased region" description="Low complexity" evidence="1">
    <location>
        <begin position="330"/>
        <end position="355"/>
    </location>
</feature>
<feature type="region of interest" description="Disordered" evidence="1">
    <location>
        <begin position="175"/>
        <end position="699"/>
    </location>
</feature>
<name>A0A6A6I944_9PLEO</name>
<sequence>MTSLTPPSFVDDGEAIEPRMPRASHWNISKWLEGTPAIPTPSLTSGSTYTGSFVDDGADMLIPSKTAPGFGLVDPKFYVAGKKRETKEEEKWSEDMQRAIGGDMLRSLAKMRQLTHLNVTDPALAAAEKTEKVKAQEEKKAGKEDDDTVAVRVLQTWGTFVITGKDGRVVVVDEEGEYDSGPPGQKLPECGRKSGRHEKTQASQPKGEEKREDVAPLPPKPASKASADSLKEEKSRSKEKISTHSSRHSKRKSSKQVPSSRPPKSLTPIPEADTPEQEGADLSPTKFFMTGGASGWSSPLPSPVKQPSSAASPVRSLPGAWPSPLPSPTKPLSVAGFSNASPSSASASRSLAMSKDSWKEDKSWKDRGEGEQAPSPVKQPSLVASPVQSTAASSARSASHSEDPWGGAQSWTQDTEKVSVKSSRRSKGSRASPAARSKDAWTEDGPWTQDPPVENLSVRSSHRSKGSRVSSVTDSKDSWQGDGSSKQDLGNASMQTWEKPAGSSVVSNADSKDSWQQDAQNRPVRSTRRPQAPSAAGLQGSWGKGLERRSTRSSHKIATFTVGSDAGSQDSWQQDKKSTSWKHDSDNRSTFSAHSVYKPPTVEDAPETPAEEVQEWISGWTVTGSQQGSDKAKSETTPGAGWSVKESETGSQKGTQRGGSQGGWSASWNGSEKGSDGSGSKRKDKSGYDEDNETWLNASWSGIRVREAEWKKDWKDV</sequence>
<protein>
    <submittedName>
        <fullName evidence="2">Uncharacterized protein</fullName>
    </submittedName>
</protein>
<feature type="compositionally biased region" description="Polar residues" evidence="1">
    <location>
        <begin position="481"/>
        <end position="496"/>
    </location>
</feature>
<organism evidence="2 3">
    <name type="scientific">Trematosphaeria pertusa</name>
    <dbReference type="NCBI Taxonomy" id="390896"/>
    <lineage>
        <taxon>Eukaryota</taxon>
        <taxon>Fungi</taxon>
        <taxon>Dikarya</taxon>
        <taxon>Ascomycota</taxon>
        <taxon>Pezizomycotina</taxon>
        <taxon>Dothideomycetes</taxon>
        <taxon>Pleosporomycetidae</taxon>
        <taxon>Pleosporales</taxon>
        <taxon>Massarineae</taxon>
        <taxon>Trematosphaeriaceae</taxon>
        <taxon>Trematosphaeria</taxon>
    </lineage>
</organism>
<feature type="compositionally biased region" description="Polar residues" evidence="1">
    <location>
        <begin position="295"/>
        <end position="311"/>
    </location>
</feature>
<reference evidence="2" key="1">
    <citation type="journal article" date="2020" name="Stud. Mycol.">
        <title>101 Dothideomycetes genomes: a test case for predicting lifestyles and emergence of pathogens.</title>
        <authorList>
            <person name="Haridas S."/>
            <person name="Albert R."/>
            <person name="Binder M."/>
            <person name="Bloem J."/>
            <person name="Labutti K."/>
            <person name="Salamov A."/>
            <person name="Andreopoulos B."/>
            <person name="Baker S."/>
            <person name="Barry K."/>
            <person name="Bills G."/>
            <person name="Bluhm B."/>
            <person name="Cannon C."/>
            <person name="Castanera R."/>
            <person name="Culley D."/>
            <person name="Daum C."/>
            <person name="Ezra D."/>
            <person name="Gonzalez J."/>
            <person name="Henrissat B."/>
            <person name="Kuo A."/>
            <person name="Liang C."/>
            <person name="Lipzen A."/>
            <person name="Lutzoni F."/>
            <person name="Magnuson J."/>
            <person name="Mondo S."/>
            <person name="Nolan M."/>
            <person name="Ohm R."/>
            <person name="Pangilinan J."/>
            <person name="Park H.-J."/>
            <person name="Ramirez L."/>
            <person name="Alfaro M."/>
            <person name="Sun H."/>
            <person name="Tritt A."/>
            <person name="Yoshinaga Y."/>
            <person name="Zwiers L.-H."/>
            <person name="Turgeon B."/>
            <person name="Goodwin S."/>
            <person name="Spatafora J."/>
            <person name="Crous P."/>
            <person name="Grigoriev I."/>
        </authorList>
    </citation>
    <scope>NUCLEOTIDE SEQUENCE</scope>
    <source>
        <strain evidence="2">CBS 122368</strain>
    </source>
</reference>
<evidence type="ECO:0000313" key="2">
    <source>
        <dbReference type="EMBL" id="KAF2246040.1"/>
    </source>
</evidence>
<feature type="compositionally biased region" description="Acidic residues" evidence="1">
    <location>
        <begin position="604"/>
        <end position="614"/>
    </location>
</feature>
<feature type="compositionally biased region" description="Basic and acidic residues" evidence="1">
    <location>
        <begin position="189"/>
        <end position="214"/>
    </location>
</feature>
<evidence type="ECO:0000313" key="3">
    <source>
        <dbReference type="Proteomes" id="UP000800094"/>
    </source>
</evidence>
<feature type="compositionally biased region" description="Polar residues" evidence="1">
    <location>
        <begin position="620"/>
        <end position="629"/>
    </location>
</feature>
<dbReference type="RefSeq" id="XP_033681044.1">
    <property type="nucleotide sequence ID" value="XM_033835685.1"/>
</dbReference>
<dbReference type="Proteomes" id="UP000800094">
    <property type="component" value="Unassembled WGS sequence"/>
</dbReference>
<feature type="compositionally biased region" description="Basic residues" evidence="1">
    <location>
        <begin position="245"/>
        <end position="254"/>
    </location>
</feature>
<feature type="compositionally biased region" description="Basic and acidic residues" evidence="1">
    <location>
        <begin position="229"/>
        <end position="242"/>
    </location>
</feature>
<dbReference type="OrthoDB" id="3801238at2759"/>
<evidence type="ECO:0000256" key="1">
    <source>
        <dbReference type="SAM" id="MobiDB-lite"/>
    </source>
</evidence>
<gene>
    <name evidence="2" type="ORF">BU26DRAFT_60671</name>
</gene>
<feature type="compositionally biased region" description="Basic and acidic residues" evidence="1">
    <location>
        <begin position="573"/>
        <end position="587"/>
    </location>
</feature>
<proteinExistence type="predicted"/>
<dbReference type="EMBL" id="ML987199">
    <property type="protein sequence ID" value="KAF2246040.1"/>
    <property type="molecule type" value="Genomic_DNA"/>
</dbReference>
<accession>A0A6A6I944</accession>